<reference evidence="2" key="1">
    <citation type="submission" date="2016-10" db="EMBL/GenBank/DDBJ databases">
        <authorList>
            <person name="Varghese N."/>
            <person name="Submissions S."/>
        </authorList>
    </citation>
    <scope>NUCLEOTIDE SEQUENCE [LARGE SCALE GENOMIC DNA]</scope>
    <source>
        <strain evidence="2">Nm69</strain>
    </source>
</reference>
<dbReference type="EMBL" id="FOSP01000007">
    <property type="protein sequence ID" value="SFK48627.1"/>
    <property type="molecule type" value="Genomic_DNA"/>
</dbReference>
<sequence length="38" mass="4160">MEITVMSGMTLFYNPPVNTTQINIDDGFANILAKKAAE</sequence>
<gene>
    <name evidence="1" type="ORF">SAMN05216302_1007106</name>
</gene>
<accession>A0A1I3ZXL5</accession>
<name>A0A1I3ZXL5_9PROT</name>
<evidence type="ECO:0000313" key="1">
    <source>
        <dbReference type="EMBL" id="SFK48627.1"/>
    </source>
</evidence>
<dbReference type="Proteomes" id="UP000199533">
    <property type="component" value="Unassembled WGS sequence"/>
</dbReference>
<keyword evidence="2" id="KW-1185">Reference proteome</keyword>
<proteinExistence type="predicted"/>
<dbReference type="AlphaFoldDB" id="A0A1I3ZXL5"/>
<organism evidence="1 2">
    <name type="scientific">Nitrosomonas aestuarii</name>
    <dbReference type="NCBI Taxonomy" id="52441"/>
    <lineage>
        <taxon>Bacteria</taxon>
        <taxon>Pseudomonadati</taxon>
        <taxon>Pseudomonadota</taxon>
        <taxon>Betaproteobacteria</taxon>
        <taxon>Nitrosomonadales</taxon>
        <taxon>Nitrosomonadaceae</taxon>
        <taxon>Nitrosomonas</taxon>
    </lineage>
</organism>
<protein>
    <submittedName>
        <fullName evidence="1">Uncharacterized protein</fullName>
    </submittedName>
</protein>
<evidence type="ECO:0000313" key="2">
    <source>
        <dbReference type="Proteomes" id="UP000199533"/>
    </source>
</evidence>